<dbReference type="AlphaFoldDB" id="A0A0V0G2N6"/>
<keyword evidence="3" id="KW-0800">Toxin</keyword>
<dbReference type="InterPro" id="IPR005657">
    <property type="entry name" value="Triabi/Procalin"/>
</dbReference>
<evidence type="ECO:0000256" key="5">
    <source>
        <dbReference type="ARBA" id="ARBA00023240"/>
    </source>
</evidence>
<dbReference type="GO" id="GO:0030682">
    <property type="term" value="P:symbiont-mediated perturbation of host defenses"/>
    <property type="evidence" value="ECO:0007669"/>
    <property type="project" value="InterPro"/>
</dbReference>
<evidence type="ECO:0000256" key="2">
    <source>
        <dbReference type="ARBA" id="ARBA00022525"/>
    </source>
</evidence>
<protein>
    <submittedName>
        <fullName evidence="7">Putative triabin lipocalin</fullName>
    </submittedName>
</protein>
<feature type="non-terminal residue" evidence="7">
    <location>
        <position position="1"/>
    </location>
</feature>
<evidence type="ECO:0000256" key="1">
    <source>
        <dbReference type="ARBA" id="ARBA00004613"/>
    </source>
</evidence>
<dbReference type="GO" id="GO:0005576">
    <property type="term" value="C:extracellular region"/>
    <property type="evidence" value="ECO:0007669"/>
    <property type="project" value="UniProtKB-SubCell"/>
</dbReference>
<evidence type="ECO:0000313" key="7">
    <source>
        <dbReference type="EMBL" id="JAP02331.1"/>
    </source>
</evidence>
<sequence>FFFTKYSKIRHVYVTHSKNGPKEKVCREYKTTQYPGSTPYTVVTSDYKIGQTQHMTVLACTNTPKSGSEGQFSVECHVLTGIGGNKIQLESSVIATDNENFALLHTCPNSESGNITDDIFVLQTNKVGVEQGVEDYFASKGWSLNKWVDRKNVDCNNIQKENNL</sequence>
<keyword evidence="2" id="KW-0964">Secreted</keyword>
<accession>A0A0V0G2N6</accession>
<dbReference type="InterPro" id="IPR012674">
    <property type="entry name" value="Calycin"/>
</dbReference>
<name>A0A0V0G2N6_TRIDM</name>
<comment type="similarity">
    <text evidence="6">Belongs to the calycin superfamily. Triabin family.</text>
</comment>
<organism evidence="7">
    <name type="scientific">Triatoma dimidiata</name>
    <name type="common">Kissing bug</name>
    <name type="synonym">Meccus dimidiatus</name>
    <dbReference type="NCBI Taxonomy" id="72491"/>
    <lineage>
        <taxon>Eukaryota</taxon>
        <taxon>Metazoa</taxon>
        <taxon>Ecdysozoa</taxon>
        <taxon>Arthropoda</taxon>
        <taxon>Hexapoda</taxon>
        <taxon>Insecta</taxon>
        <taxon>Pterygota</taxon>
        <taxon>Neoptera</taxon>
        <taxon>Paraneoptera</taxon>
        <taxon>Hemiptera</taxon>
        <taxon>Heteroptera</taxon>
        <taxon>Panheteroptera</taxon>
        <taxon>Cimicomorpha</taxon>
        <taxon>Reduviidae</taxon>
        <taxon>Triatominae</taxon>
        <taxon>Triatoma</taxon>
    </lineage>
</organism>
<dbReference type="GO" id="GO:0090729">
    <property type="term" value="F:toxin activity"/>
    <property type="evidence" value="ECO:0007669"/>
    <property type="project" value="UniProtKB-KW"/>
</dbReference>
<dbReference type="Pfam" id="PF03973">
    <property type="entry name" value="Triabin"/>
    <property type="match status" value="1"/>
</dbReference>
<evidence type="ECO:0000256" key="6">
    <source>
        <dbReference type="ARBA" id="ARBA00034121"/>
    </source>
</evidence>
<evidence type="ECO:0000256" key="4">
    <source>
        <dbReference type="ARBA" id="ARBA00022729"/>
    </source>
</evidence>
<proteinExistence type="inferred from homology"/>
<dbReference type="Gene3D" id="2.40.128.20">
    <property type="match status" value="1"/>
</dbReference>
<evidence type="ECO:0000256" key="3">
    <source>
        <dbReference type="ARBA" id="ARBA00022656"/>
    </source>
</evidence>
<dbReference type="EMBL" id="GECL01003793">
    <property type="protein sequence ID" value="JAP02331.1"/>
    <property type="molecule type" value="Transcribed_RNA"/>
</dbReference>
<reference evidence="7" key="1">
    <citation type="journal article" date="2018" name="J. Proteomics">
        <title>Exploring the molecular complexity of Triatoma dimidiata sialome.</title>
        <authorList>
            <person name="Santiago P.B."/>
            <person name="de Araujo C.N."/>
            <person name="Charneau S."/>
            <person name="Bastos I.M.D."/>
            <person name="Assumpcao T.C.F."/>
            <person name="Queiroz R.M.L."/>
            <person name="Praca Y.R."/>
            <person name="Cordeiro T.M."/>
            <person name="Garcia C.H.S."/>
            <person name="da Silva I.G."/>
            <person name="Raiol T."/>
            <person name="Motta F.N."/>
            <person name="de Araujo Oliveira J.V."/>
            <person name="de Sousa M.V."/>
            <person name="Ribeiro J.M.C."/>
            <person name="de Santana J.M."/>
        </authorList>
    </citation>
    <scope>NUCLEOTIDE SEQUENCE</scope>
    <source>
        <strain evidence="7">Santander</strain>
        <tissue evidence="7">Salivary glands</tissue>
    </source>
</reference>
<keyword evidence="5" id="KW-1199">Hemostasis impairing toxin</keyword>
<dbReference type="CDD" id="cd19423">
    <property type="entry name" value="lipocalin_LTBP1-like"/>
    <property type="match status" value="1"/>
</dbReference>
<dbReference type="SUPFAM" id="SSF50814">
    <property type="entry name" value="Lipocalins"/>
    <property type="match status" value="1"/>
</dbReference>
<comment type="subcellular location">
    <subcellularLocation>
        <location evidence="1">Secreted</location>
    </subcellularLocation>
</comment>
<keyword evidence="4" id="KW-0732">Signal</keyword>